<evidence type="ECO:0000313" key="5">
    <source>
        <dbReference type="EMBL" id="MCW8108678.1"/>
    </source>
</evidence>
<comment type="caution">
    <text evidence="5">The sequence shown here is derived from an EMBL/GenBank/DDBJ whole genome shotgun (WGS) entry which is preliminary data.</text>
</comment>
<dbReference type="PANTHER" id="PTHR34698">
    <property type="entry name" value="5-OXOPROLINASE SUBUNIT B"/>
    <property type="match status" value="1"/>
</dbReference>
<feature type="domain" description="Carboxyltransferase" evidence="4">
    <location>
        <begin position="8"/>
        <end position="203"/>
    </location>
</feature>
<dbReference type="InterPro" id="IPR010016">
    <property type="entry name" value="PxpB"/>
</dbReference>
<name>A0ABT3P7D0_9ALTE</name>
<keyword evidence="3" id="KW-0067">ATP-binding</keyword>
<dbReference type="Pfam" id="PF02682">
    <property type="entry name" value="CT_C_D"/>
    <property type="match status" value="1"/>
</dbReference>
<dbReference type="SMART" id="SM00796">
    <property type="entry name" value="AHS1"/>
    <property type="match status" value="1"/>
</dbReference>
<evidence type="ECO:0000259" key="4">
    <source>
        <dbReference type="SMART" id="SM00796"/>
    </source>
</evidence>
<proteinExistence type="predicted"/>
<dbReference type="SUPFAM" id="SSF160467">
    <property type="entry name" value="PH0987 N-terminal domain-like"/>
    <property type="match status" value="1"/>
</dbReference>
<evidence type="ECO:0000313" key="6">
    <source>
        <dbReference type="Proteomes" id="UP001142810"/>
    </source>
</evidence>
<dbReference type="PANTHER" id="PTHR34698:SF2">
    <property type="entry name" value="5-OXOPROLINASE SUBUNIT B"/>
    <property type="match status" value="1"/>
</dbReference>
<dbReference type="SUPFAM" id="SSF50891">
    <property type="entry name" value="Cyclophilin-like"/>
    <property type="match status" value="1"/>
</dbReference>
<evidence type="ECO:0000256" key="2">
    <source>
        <dbReference type="ARBA" id="ARBA00022801"/>
    </source>
</evidence>
<dbReference type="InterPro" id="IPR029000">
    <property type="entry name" value="Cyclophilin-like_dom_sf"/>
</dbReference>
<dbReference type="Proteomes" id="UP001142810">
    <property type="component" value="Unassembled WGS sequence"/>
</dbReference>
<accession>A0ABT3P7D0</accession>
<organism evidence="5 6">
    <name type="scientific">Alteromonas aquimaris</name>
    <dbReference type="NCBI Taxonomy" id="2998417"/>
    <lineage>
        <taxon>Bacteria</taxon>
        <taxon>Pseudomonadati</taxon>
        <taxon>Pseudomonadota</taxon>
        <taxon>Gammaproteobacteria</taxon>
        <taxon>Alteromonadales</taxon>
        <taxon>Alteromonadaceae</taxon>
        <taxon>Alteromonas/Salinimonas group</taxon>
        <taxon>Alteromonas</taxon>
    </lineage>
</organism>
<keyword evidence="6" id="KW-1185">Reference proteome</keyword>
<keyword evidence="1" id="KW-0547">Nucleotide-binding</keyword>
<reference evidence="5" key="1">
    <citation type="submission" date="2022-11" db="EMBL/GenBank/DDBJ databases">
        <title>Alteromonas sp. nov., isolated from sea water of the Qingdao.</title>
        <authorList>
            <person name="Wang Q."/>
        </authorList>
    </citation>
    <scope>NUCLEOTIDE SEQUENCE</scope>
    <source>
        <strain evidence="5">ASW11-7</strain>
    </source>
</reference>
<dbReference type="Gene3D" id="2.40.100.10">
    <property type="entry name" value="Cyclophilin-like"/>
    <property type="match status" value="1"/>
</dbReference>
<evidence type="ECO:0000256" key="1">
    <source>
        <dbReference type="ARBA" id="ARBA00022741"/>
    </source>
</evidence>
<dbReference type="RefSeq" id="WP_265617427.1">
    <property type="nucleotide sequence ID" value="NZ_JAPFRD010000010.1"/>
</dbReference>
<dbReference type="InterPro" id="IPR003833">
    <property type="entry name" value="CT_C_D"/>
</dbReference>
<keyword evidence="2 5" id="KW-0378">Hydrolase</keyword>
<protein>
    <submittedName>
        <fullName evidence="5">Allophanate hydrolase subunit 1</fullName>
    </submittedName>
</protein>
<evidence type="ECO:0000256" key="3">
    <source>
        <dbReference type="ARBA" id="ARBA00022840"/>
    </source>
</evidence>
<sequence>MKLFKHVRKIEHAGIDGMIVYFSGDPLLANQRVQQYLLAITTAQPKWIRSVVPAYDSLLVCFDCFRVDSHFVYRYLAELAVETTMHEESSHHQIPVWYSAPQTDDFEQIKNHTGLEREEIIDLHTTHTFQVFAVGFAPGFAYMGELPDELICPRLATPRKKVPQGAVAIAERQTAIYPFSSPGGWNLLGLCPWYHNLNDPGDLPEFAVGDHVTFFAITQEQFEEIASDK</sequence>
<gene>
    <name evidence="5" type="ORF">OPS25_09235</name>
</gene>
<dbReference type="Gene3D" id="3.30.1360.40">
    <property type="match status" value="1"/>
</dbReference>
<dbReference type="EMBL" id="JAPFRD010000010">
    <property type="protein sequence ID" value="MCW8108678.1"/>
    <property type="molecule type" value="Genomic_DNA"/>
</dbReference>
<dbReference type="GO" id="GO:0016787">
    <property type="term" value="F:hydrolase activity"/>
    <property type="evidence" value="ECO:0007669"/>
    <property type="project" value="UniProtKB-KW"/>
</dbReference>